<keyword evidence="2" id="KW-1185">Reference proteome</keyword>
<organism evidence="1 2">
    <name type="scientific">Corallibacter vietnamensis</name>
    <dbReference type="NCBI Taxonomy" id="904130"/>
    <lineage>
        <taxon>Bacteria</taxon>
        <taxon>Pseudomonadati</taxon>
        <taxon>Bacteroidota</taxon>
        <taxon>Flavobacteriia</taxon>
        <taxon>Flavobacteriales</taxon>
        <taxon>Flavobacteriaceae</taxon>
        <taxon>Corallibacter</taxon>
    </lineage>
</organism>
<dbReference type="Proteomes" id="UP001501456">
    <property type="component" value="Unassembled WGS sequence"/>
</dbReference>
<protein>
    <recommendedName>
        <fullName evidence="3">Coat protein</fullName>
    </recommendedName>
</protein>
<name>A0ABP7H7I3_9FLAO</name>
<reference evidence="2" key="1">
    <citation type="journal article" date="2019" name="Int. J. Syst. Evol. Microbiol.">
        <title>The Global Catalogue of Microorganisms (GCM) 10K type strain sequencing project: providing services to taxonomists for standard genome sequencing and annotation.</title>
        <authorList>
            <consortium name="The Broad Institute Genomics Platform"/>
            <consortium name="The Broad Institute Genome Sequencing Center for Infectious Disease"/>
            <person name="Wu L."/>
            <person name="Ma J."/>
        </authorList>
    </citation>
    <scope>NUCLEOTIDE SEQUENCE [LARGE SCALE GENOMIC DNA]</scope>
    <source>
        <strain evidence="2">JCM 17525</strain>
    </source>
</reference>
<dbReference type="RefSeq" id="WP_344729087.1">
    <property type="nucleotide sequence ID" value="NZ_BAABBI010000001.1"/>
</dbReference>
<evidence type="ECO:0000313" key="2">
    <source>
        <dbReference type="Proteomes" id="UP001501456"/>
    </source>
</evidence>
<accession>A0ABP7H7I3</accession>
<evidence type="ECO:0008006" key="3">
    <source>
        <dbReference type="Google" id="ProtNLM"/>
    </source>
</evidence>
<sequence>MARYKSLFKIEGTLDDVNFYKTEDGYRVRTKGGVSKDRIKKDPAFQRTRENNSEFGLAASSGKLLRRAIIDLVANAKDSKLASRLTQVMSQVKNADTTSPRGKRNVAVGIQSPEGKRPLKGFDFNRKSSVSEVLLSDFNLNTTSGEISMTNFIPDQHLLFPEGATHVEFSCGFLNLDFDSRVKDMQLSNVVNAPINGTATTVTLTPAAPAAGTGQAFYLFKIAFYQEINNVQYPLKNGTFNALQIVEVL</sequence>
<evidence type="ECO:0000313" key="1">
    <source>
        <dbReference type="EMBL" id="GAA3784246.1"/>
    </source>
</evidence>
<gene>
    <name evidence="1" type="ORF">GCM10022271_15760</name>
</gene>
<proteinExistence type="predicted"/>
<comment type="caution">
    <text evidence="1">The sequence shown here is derived from an EMBL/GenBank/DDBJ whole genome shotgun (WGS) entry which is preliminary data.</text>
</comment>
<dbReference type="EMBL" id="BAABBI010000001">
    <property type="protein sequence ID" value="GAA3784246.1"/>
    <property type="molecule type" value="Genomic_DNA"/>
</dbReference>